<name>G7VCU6_9CREN</name>
<dbReference type="BioCyc" id="PSP1104324:GJSN-1174-MONOMER"/>
<gene>
    <name evidence="1" type="ORF">P186_1204</name>
</gene>
<dbReference type="OrthoDB" id="28635at2157"/>
<evidence type="ECO:0000313" key="2">
    <source>
        <dbReference type="Proteomes" id="UP000005867"/>
    </source>
</evidence>
<protein>
    <submittedName>
        <fullName evidence="1">Uncharacterized protein</fullName>
    </submittedName>
</protein>
<keyword evidence="2" id="KW-1185">Reference proteome</keyword>
<proteinExistence type="predicted"/>
<sequence length="99" mass="11146">MFDEKTHRLLKALLDLCRGEEFYRSYRDLCIAARIAMLNVKGRGVKLRPSLLRLSELSDAKTAANLLNRFKKEIGAVADGAALKYAAVDYVYKRLAALI</sequence>
<dbReference type="STRING" id="1104324.P186_1204"/>
<dbReference type="RefSeq" id="WP_014288463.1">
    <property type="nucleotide sequence ID" value="NC_016645.1"/>
</dbReference>
<dbReference type="KEGG" id="pyr:P186_1204"/>
<evidence type="ECO:0000313" key="1">
    <source>
        <dbReference type="EMBL" id="AET32635.1"/>
    </source>
</evidence>
<dbReference type="Proteomes" id="UP000005867">
    <property type="component" value="Chromosome"/>
</dbReference>
<dbReference type="EMBL" id="CP003098">
    <property type="protein sequence ID" value="AET32635.1"/>
    <property type="molecule type" value="Genomic_DNA"/>
</dbReference>
<dbReference type="HOGENOM" id="CLU_181232_0_0_2"/>
<dbReference type="AlphaFoldDB" id="G7VCU6"/>
<dbReference type="GeneID" id="11595457"/>
<accession>G7VCU6</accession>
<reference evidence="1 2" key="1">
    <citation type="journal article" date="2012" name="J. Bacteriol.">
        <title>Complete genome sequence of strain 1860, a crenarchaeon of the genus pyrobaculum able to grow with various electron acceptors.</title>
        <authorList>
            <person name="Mardanov A.V."/>
            <person name="Gumerov V.M."/>
            <person name="Slobodkina G.B."/>
            <person name="Beletsky A.V."/>
            <person name="Bonch-Osmolovskaya E.A."/>
            <person name="Ravin N.V."/>
            <person name="Skryabin K.G."/>
        </authorList>
    </citation>
    <scope>NUCLEOTIDE SEQUENCE [LARGE SCALE GENOMIC DNA]</scope>
    <source>
        <strain evidence="1 2">1860</strain>
    </source>
</reference>
<organism evidence="1 2">
    <name type="scientific">Pyrobaculum ferrireducens</name>
    <dbReference type="NCBI Taxonomy" id="1104324"/>
    <lineage>
        <taxon>Archaea</taxon>
        <taxon>Thermoproteota</taxon>
        <taxon>Thermoprotei</taxon>
        <taxon>Thermoproteales</taxon>
        <taxon>Thermoproteaceae</taxon>
        <taxon>Pyrobaculum</taxon>
    </lineage>
</organism>
<dbReference type="eggNOG" id="arCOG05607">
    <property type="taxonomic scope" value="Archaea"/>
</dbReference>